<keyword evidence="2" id="KW-1185">Reference proteome</keyword>
<reference evidence="1 2" key="2">
    <citation type="submission" date="2018-11" db="EMBL/GenBank/DDBJ databases">
        <authorList>
            <consortium name="Pathogen Informatics"/>
        </authorList>
    </citation>
    <scope>NUCLEOTIDE SEQUENCE [LARGE SCALE GENOMIC DNA]</scope>
</reference>
<evidence type="ECO:0000313" key="1">
    <source>
        <dbReference type="EMBL" id="VDN20344.1"/>
    </source>
</evidence>
<dbReference type="AlphaFoldDB" id="A0A183DUI5"/>
<proteinExistence type="predicted"/>
<evidence type="ECO:0000313" key="3">
    <source>
        <dbReference type="WBParaSite" id="GPUH_0001239001-mRNA-1"/>
    </source>
</evidence>
<dbReference type="WBParaSite" id="GPUH_0001239001-mRNA-1">
    <property type="protein sequence ID" value="GPUH_0001239001-mRNA-1"/>
    <property type="gene ID" value="GPUH_0001239001"/>
</dbReference>
<name>A0A183DUI5_9BILA</name>
<accession>A0A183DUI5</accession>
<sequence length="71" mass="8521">MTKMLRNQQFYLSYQYNVSGLIGLENRDTNESIFDTIGINWNLESKMNTFLVFFLSRAMNEHVFRCWNLES</sequence>
<organism evidence="3">
    <name type="scientific">Gongylonema pulchrum</name>
    <dbReference type="NCBI Taxonomy" id="637853"/>
    <lineage>
        <taxon>Eukaryota</taxon>
        <taxon>Metazoa</taxon>
        <taxon>Ecdysozoa</taxon>
        <taxon>Nematoda</taxon>
        <taxon>Chromadorea</taxon>
        <taxon>Rhabditida</taxon>
        <taxon>Spirurina</taxon>
        <taxon>Spiruromorpha</taxon>
        <taxon>Spiruroidea</taxon>
        <taxon>Gongylonematidae</taxon>
        <taxon>Gongylonema</taxon>
    </lineage>
</organism>
<protein>
    <submittedName>
        <fullName evidence="3">DDE_Tnp_1_7 domain-containing protein</fullName>
    </submittedName>
</protein>
<reference evidence="3" key="1">
    <citation type="submission" date="2016-06" db="UniProtKB">
        <authorList>
            <consortium name="WormBaseParasite"/>
        </authorList>
    </citation>
    <scope>IDENTIFICATION</scope>
</reference>
<gene>
    <name evidence="1" type="ORF">GPUH_LOCUS12376</name>
</gene>
<evidence type="ECO:0000313" key="2">
    <source>
        <dbReference type="Proteomes" id="UP000271098"/>
    </source>
</evidence>
<dbReference type="Proteomes" id="UP000271098">
    <property type="component" value="Unassembled WGS sequence"/>
</dbReference>
<dbReference type="EMBL" id="UYRT01079271">
    <property type="protein sequence ID" value="VDN20344.1"/>
    <property type="molecule type" value="Genomic_DNA"/>
</dbReference>